<organism evidence="1 2">
    <name type="scientific">Noviherbaspirillum pedocola</name>
    <dbReference type="NCBI Taxonomy" id="2801341"/>
    <lineage>
        <taxon>Bacteria</taxon>
        <taxon>Pseudomonadati</taxon>
        <taxon>Pseudomonadota</taxon>
        <taxon>Betaproteobacteria</taxon>
        <taxon>Burkholderiales</taxon>
        <taxon>Oxalobacteraceae</taxon>
        <taxon>Noviherbaspirillum</taxon>
    </lineage>
</organism>
<evidence type="ECO:0000313" key="2">
    <source>
        <dbReference type="Proteomes" id="UP000622890"/>
    </source>
</evidence>
<dbReference type="Proteomes" id="UP000622890">
    <property type="component" value="Unassembled WGS sequence"/>
</dbReference>
<gene>
    <name evidence="1" type="ORF">JJB74_23985</name>
</gene>
<protein>
    <submittedName>
        <fullName evidence="1">Uncharacterized protein</fullName>
    </submittedName>
</protein>
<comment type="caution">
    <text evidence="1">The sequence shown here is derived from an EMBL/GenBank/DDBJ whole genome shotgun (WGS) entry which is preliminary data.</text>
</comment>
<keyword evidence="2" id="KW-1185">Reference proteome</keyword>
<proteinExistence type="predicted"/>
<dbReference type="RefSeq" id="WP_200596208.1">
    <property type="nucleotide sequence ID" value="NZ_JAEPBG010000014.1"/>
</dbReference>
<evidence type="ECO:0000313" key="1">
    <source>
        <dbReference type="EMBL" id="MBK4737693.1"/>
    </source>
</evidence>
<name>A0A934T3D9_9BURK</name>
<reference evidence="1" key="1">
    <citation type="submission" date="2021-01" db="EMBL/GenBank/DDBJ databases">
        <title>Genome sequence of strain Noviherbaspirillum sp. DKR-6.</title>
        <authorList>
            <person name="Chaudhary D.K."/>
        </authorList>
    </citation>
    <scope>NUCLEOTIDE SEQUENCE</scope>
    <source>
        <strain evidence="1">DKR-6</strain>
    </source>
</reference>
<dbReference type="AlphaFoldDB" id="A0A934T3D9"/>
<sequence>MISTQDSERIDIGQTNGALNVSVCLPYVCYGNAVSVSGSVNTSSIRGDYLSVRRQSGIYAGAGGEWIGTKVEDYLRTNTSLSDNQRAAIQQWAAITAGGIIGGAVGGTAGAQAGAAVGLDAERFNRQLHPVEINWIKDNAKRFAQQQSITVQEAERRLAQQASRQVQFGVPGDEDGQARAFLGQAHALLPPDSNCLECGPGYMFYATPTQRANTAMYATQVTSDLKALEFYGKNGITEPDPQKLTDAANKDANTCGTAAQATIDAADAAAGVTLPPALSWCLSNPVACNRIAIASGDIIAGDALGPTSLGIVGTASSVKAVRSAEEMNAAMKARAGSRLGRPKRQLLR</sequence>
<dbReference type="EMBL" id="JAEPBG010000014">
    <property type="protein sequence ID" value="MBK4737693.1"/>
    <property type="molecule type" value="Genomic_DNA"/>
</dbReference>
<accession>A0A934T3D9</accession>